<name>D2R9E5_PIRSD</name>
<feature type="transmembrane region" description="Helical" evidence="1">
    <location>
        <begin position="343"/>
        <end position="360"/>
    </location>
</feature>
<feature type="transmembrane region" description="Helical" evidence="1">
    <location>
        <begin position="25"/>
        <end position="44"/>
    </location>
</feature>
<dbReference type="HOGENOM" id="CLU_705764_0_0_0"/>
<evidence type="ECO:0000313" key="3">
    <source>
        <dbReference type="Proteomes" id="UP000001887"/>
    </source>
</evidence>
<keyword evidence="3" id="KW-1185">Reference proteome</keyword>
<reference evidence="2 3" key="1">
    <citation type="journal article" date="2009" name="Stand. Genomic Sci.">
        <title>Complete genome sequence of Pirellula staleyi type strain (ATCC 27377).</title>
        <authorList>
            <person name="Clum A."/>
            <person name="Tindall B.J."/>
            <person name="Sikorski J."/>
            <person name="Ivanova N."/>
            <person name="Mavrommatis K."/>
            <person name="Lucas S."/>
            <person name="Glavina del Rio T."/>
            <person name="Nolan M."/>
            <person name="Chen F."/>
            <person name="Tice H."/>
            <person name="Pitluck S."/>
            <person name="Cheng J.F."/>
            <person name="Chertkov O."/>
            <person name="Brettin T."/>
            <person name="Han C."/>
            <person name="Detter J.C."/>
            <person name="Kuske C."/>
            <person name="Bruce D."/>
            <person name="Goodwin L."/>
            <person name="Ovchinikova G."/>
            <person name="Pati A."/>
            <person name="Mikhailova N."/>
            <person name="Chen A."/>
            <person name="Palaniappan K."/>
            <person name="Land M."/>
            <person name="Hauser L."/>
            <person name="Chang Y.J."/>
            <person name="Jeffries C.D."/>
            <person name="Chain P."/>
            <person name="Rohde M."/>
            <person name="Goker M."/>
            <person name="Bristow J."/>
            <person name="Eisen J.A."/>
            <person name="Markowitz V."/>
            <person name="Hugenholtz P."/>
            <person name="Kyrpides N.C."/>
            <person name="Klenk H.P."/>
            <person name="Lapidus A."/>
        </authorList>
    </citation>
    <scope>NUCLEOTIDE SEQUENCE [LARGE SCALE GENOMIC DNA]</scope>
    <source>
        <strain evidence="3">ATCC 27377 / DSM 6068 / ICPB 4128</strain>
    </source>
</reference>
<dbReference type="OrthoDB" id="260428at2"/>
<feature type="transmembrane region" description="Helical" evidence="1">
    <location>
        <begin position="255"/>
        <end position="281"/>
    </location>
</feature>
<dbReference type="KEGG" id="psl:Psta_3030"/>
<evidence type="ECO:0000256" key="1">
    <source>
        <dbReference type="SAM" id="Phobius"/>
    </source>
</evidence>
<evidence type="ECO:0008006" key="4">
    <source>
        <dbReference type="Google" id="ProtNLM"/>
    </source>
</evidence>
<keyword evidence="1" id="KW-1133">Transmembrane helix</keyword>
<keyword evidence="1" id="KW-0472">Membrane</keyword>
<feature type="transmembrane region" description="Helical" evidence="1">
    <location>
        <begin position="111"/>
        <end position="129"/>
    </location>
</feature>
<gene>
    <name evidence="2" type="ordered locus">Psta_3030</name>
</gene>
<protein>
    <recommendedName>
        <fullName evidence="4">Transmembrane protein</fullName>
    </recommendedName>
</protein>
<feature type="transmembrane region" description="Helical" evidence="1">
    <location>
        <begin position="168"/>
        <end position="187"/>
    </location>
</feature>
<dbReference type="EMBL" id="CP001848">
    <property type="protein sequence ID" value="ADB17695.1"/>
    <property type="molecule type" value="Genomic_DNA"/>
</dbReference>
<dbReference type="AlphaFoldDB" id="D2R9E5"/>
<organism evidence="2 3">
    <name type="scientific">Pirellula staleyi (strain ATCC 27377 / DSM 6068 / ICPB 4128)</name>
    <name type="common">Pirella staleyi</name>
    <dbReference type="NCBI Taxonomy" id="530564"/>
    <lineage>
        <taxon>Bacteria</taxon>
        <taxon>Pseudomonadati</taxon>
        <taxon>Planctomycetota</taxon>
        <taxon>Planctomycetia</taxon>
        <taxon>Pirellulales</taxon>
        <taxon>Pirellulaceae</taxon>
        <taxon>Pirellula</taxon>
    </lineage>
</organism>
<dbReference type="Proteomes" id="UP000001887">
    <property type="component" value="Chromosome"/>
</dbReference>
<dbReference type="STRING" id="530564.Psta_3030"/>
<keyword evidence="1" id="KW-0812">Transmembrane</keyword>
<dbReference type="eggNOG" id="ENOG5032S2N">
    <property type="taxonomic scope" value="Bacteria"/>
</dbReference>
<proteinExistence type="predicted"/>
<evidence type="ECO:0000313" key="2">
    <source>
        <dbReference type="EMBL" id="ADB17695.1"/>
    </source>
</evidence>
<sequence>MATESGTIKRVEWLEVIPALRLAKAAWIALTPSILALAFLGYLVSSIGWQAASLILTREERFQLTLTTEFELDDYVPAWNTFTLDGPVEYVIRHTAGRVAMLGRIDLSWRGVLYFMIGNLWAIGVWSLVGGTICRYSVLKLGAEESPDIFACARMVFARWLSFFTAPLYPLLGVALLTLPLAIAGLLMRADLGVLIMGLLWVVVLLVSAVIAWLLVGLFFGWILMWPAISAEQEGDTFDAFSRSYSYVFGKPVHYAFYLVVAGLVGWFALELVEYVAAVVIRAGFWGTSWGAGRQRTLEIQAFVAAFQSSIQLEGAPKLNSSEHIGAWLISWSIAIVRAVPRSFAYAFFFVAASGIYLLLRKDVDDKELDDLYHEDDAARFAAGRRAVSVGVPSASSDVNNEGE</sequence>
<feature type="transmembrane region" description="Helical" evidence="1">
    <location>
        <begin position="199"/>
        <end position="224"/>
    </location>
</feature>
<accession>D2R9E5</accession>